<gene>
    <name evidence="1" type="ORF">Slin15195_G120950</name>
</gene>
<dbReference type="PANTHER" id="PTHR36587">
    <property type="entry name" value="EXPRESSION SITE-ASSOCIATED GENE 3 (ESAG3)-LIKE PROTEIN"/>
    <property type="match status" value="1"/>
</dbReference>
<organism evidence="1 2">
    <name type="scientific">Septoria linicola</name>
    <dbReference type="NCBI Taxonomy" id="215465"/>
    <lineage>
        <taxon>Eukaryota</taxon>
        <taxon>Fungi</taxon>
        <taxon>Dikarya</taxon>
        <taxon>Ascomycota</taxon>
        <taxon>Pezizomycotina</taxon>
        <taxon>Dothideomycetes</taxon>
        <taxon>Dothideomycetidae</taxon>
        <taxon>Mycosphaerellales</taxon>
        <taxon>Mycosphaerellaceae</taxon>
        <taxon>Septoria</taxon>
    </lineage>
</organism>
<evidence type="ECO:0000313" key="2">
    <source>
        <dbReference type="Proteomes" id="UP001056384"/>
    </source>
</evidence>
<dbReference type="CDD" id="cd22997">
    <property type="entry name" value="GT_LH"/>
    <property type="match status" value="1"/>
</dbReference>
<accession>A0A9Q9B826</accession>
<protein>
    <submittedName>
        <fullName evidence="1">Uncharacterized protein</fullName>
    </submittedName>
</protein>
<evidence type="ECO:0000313" key="1">
    <source>
        <dbReference type="EMBL" id="USW58776.1"/>
    </source>
</evidence>
<dbReference type="PANTHER" id="PTHR36587:SF2">
    <property type="entry name" value="EXPRESSION SITE-ASSOCIATED GENE 3 (ESAG3)-LIKE PROTEIN"/>
    <property type="match status" value="1"/>
</dbReference>
<dbReference type="AlphaFoldDB" id="A0A9Q9B826"/>
<reference evidence="1" key="1">
    <citation type="submission" date="2022-06" db="EMBL/GenBank/DDBJ databases">
        <title>Complete genome sequences of two strains of the flax pathogen Septoria linicola.</title>
        <authorList>
            <person name="Lapalu N."/>
            <person name="Simon A."/>
            <person name="Demenou B."/>
            <person name="Paumier D."/>
            <person name="Guillot M.-P."/>
            <person name="Gout L."/>
            <person name="Valade R."/>
        </authorList>
    </citation>
    <scope>NUCLEOTIDE SEQUENCE</scope>
    <source>
        <strain evidence="1">SE15195</strain>
    </source>
</reference>
<proteinExistence type="predicted"/>
<name>A0A9Q9B826_9PEZI</name>
<keyword evidence="2" id="KW-1185">Reference proteome</keyword>
<sequence>MCKTLLTGSMLGYPIPTLIAWNESHNQGHLLGGGSHVAKISRVLEYLEKMPTSQDNELIFMMDAYDIWFQLPPEVLISRYYMINRKANQRLRTRLGNAYDAEHIRQTIIFGAGKRCAPNQMHTVACYPIPDSPLPDDLYGSNTDTVMGKNKYTSQKQRYLNSGYIIGPLGDMRKMFKRAWEKVEATHDHDEWDNGSHGSDFMYHGSDQSIFNIMWGEQEFQREVLRRRHLGVIDRMLGRGKPLSHHIESTLVEDPLNPPFTHQPMEHKEGRPDEFGIGVDYFSDLGHQTVNTEDDTKYLTYENDVAEQLKDRKGIFDCPPRVTGQLPQDVLQTTPPSSVEKTWAQLPLFTNVCLNTIPVMIHHNGDKGARSWQWPIAWMQSHARRTFEQVLGDEQNVRASGKSTGGAYLPSGQHLSFQELCPQNYEYELFRDVEKPEHEPPGF</sequence>
<dbReference type="Proteomes" id="UP001056384">
    <property type="component" value="Chromosome 11"/>
</dbReference>
<dbReference type="EMBL" id="CP099428">
    <property type="protein sequence ID" value="USW58776.1"/>
    <property type="molecule type" value="Genomic_DNA"/>
</dbReference>